<gene>
    <name evidence="2" type="primary">GLEAN_05000</name>
    <name evidence="2" type="ORF">TcasGA2_TC005000</name>
</gene>
<dbReference type="InterPro" id="IPR032135">
    <property type="entry name" value="DUF4817"/>
</dbReference>
<dbReference type="HOGENOM" id="CLU_1356234_0_0_1"/>
<reference evidence="2 3" key="1">
    <citation type="journal article" date="2008" name="Nature">
        <title>The genome of the model beetle and pest Tribolium castaneum.</title>
        <authorList>
            <consortium name="Tribolium Genome Sequencing Consortium"/>
            <person name="Richards S."/>
            <person name="Gibbs R.A."/>
            <person name="Weinstock G.M."/>
            <person name="Brown S.J."/>
            <person name="Denell R."/>
            <person name="Beeman R.W."/>
            <person name="Gibbs R."/>
            <person name="Beeman R.W."/>
            <person name="Brown S.J."/>
            <person name="Bucher G."/>
            <person name="Friedrich M."/>
            <person name="Grimmelikhuijzen C.J."/>
            <person name="Klingler M."/>
            <person name="Lorenzen M."/>
            <person name="Richards S."/>
            <person name="Roth S."/>
            <person name="Schroder R."/>
            <person name="Tautz D."/>
            <person name="Zdobnov E.M."/>
            <person name="Muzny D."/>
            <person name="Gibbs R.A."/>
            <person name="Weinstock G.M."/>
            <person name="Attaway T."/>
            <person name="Bell S."/>
            <person name="Buhay C.J."/>
            <person name="Chandrabose M.N."/>
            <person name="Chavez D."/>
            <person name="Clerk-Blankenburg K.P."/>
            <person name="Cree A."/>
            <person name="Dao M."/>
            <person name="Davis C."/>
            <person name="Chacko J."/>
            <person name="Dinh H."/>
            <person name="Dugan-Rocha S."/>
            <person name="Fowler G."/>
            <person name="Garner T.T."/>
            <person name="Garnes J."/>
            <person name="Gnirke A."/>
            <person name="Hawes A."/>
            <person name="Hernandez J."/>
            <person name="Hines S."/>
            <person name="Holder M."/>
            <person name="Hume J."/>
            <person name="Jhangiani S.N."/>
            <person name="Joshi V."/>
            <person name="Khan Z.M."/>
            <person name="Jackson L."/>
            <person name="Kovar C."/>
            <person name="Kowis A."/>
            <person name="Lee S."/>
            <person name="Lewis L.R."/>
            <person name="Margolis J."/>
            <person name="Morgan M."/>
            <person name="Nazareth L.V."/>
            <person name="Nguyen N."/>
            <person name="Okwuonu G."/>
            <person name="Parker D."/>
            <person name="Richards S."/>
            <person name="Ruiz S.J."/>
            <person name="Santibanez J."/>
            <person name="Savard J."/>
            <person name="Scherer S.E."/>
            <person name="Schneider B."/>
            <person name="Sodergren E."/>
            <person name="Tautz D."/>
            <person name="Vattahil S."/>
            <person name="Villasana D."/>
            <person name="White C.S."/>
            <person name="Wright R."/>
            <person name="Park Y."/>
            <person name="Beeman R.W."/>
            <person name="Lord J."/>
            <person name="Oppert B."/>
            <person name="Lorenzen M."/>
            <person name="Brown S."/>
            <person name="Wang L."/>
            <person name="Savard J."/>
            <person name="Tautz D."/>
            <person name="Richards S."/>
            <person name="Weinstock G."/>
            <person name="Gibbs R.A."/>
            <person name="Liu Y."/>
            <person name="Worley K."/>
            <person name="Weinstock G."/>
            <person name="Elsik C.G."/>
            <person name="Reese J.T."/>
            <person name="Elhaik E."/>
            <person name="Landan G."/>
            <person name="Graur D."/>
            <person name="Arensburger P."/>
            <person name="Atkinson P."/>
            <person name="Beeman R.W."/>
            <person name="Beidler J."/>
            <person name="Brown S.J."/>
            <person name="Demuth J.P."/>
            <person name="Drury D.W."/>
            <person name="Du Y.Z."/>
            <person name="Fujiwara H."/>
            <person name="Lorenzen M."/>
            <person name="Maselli V."/>
            <person name="Osanai M."/>
            <person name="Park Y."/>
            <person name="Robertson H.M."/>
            <person name="Tu Z."/>
            <person name="Wang J.J."/>
            <person name="Wang S."/>
            <person name="Richards S."/>
            <person name="Song H."/>
            <person name="Zhang L."/>
            <person name="Sodergren E."/>
            <person name="Werner D."/>
            <person name="Stanke M."/>
            <person name="Morgenstern B."/>
            <person name="Solovyev V."/>
            <person name="Kosarev P."/>
            <person name="Brown G."/>
            <person name="Chen H.C."/>
            <person name="Ermolaeva O."/>
            <person name="Hlavina W."/>
            <person name="Kapustin Y."/>
            <person name="Kiryutin B."/>
            <person name="Kitts P."/>
            <person name="Maglott D."/>
            <person name="Pruitt K."/>
            <person name="Sapojnikov V."/>
            <person name="Souvorov A."/>
            <person name="Mackey A.J."/>
            <person name="Waterhouse R.M."/>
            <person name="Wyder S."/>
            <person name="Zdobnov E.M."/>
            <person name="Zdobnov E.M."/>
            <person name="Wyder S."/>
            <person name="Kriventseva E.V."/>
            <person name="Kadowaki T."/>
            <person name="Bork P."/>
            <person name="Aranda M."/>
            <person name="Bao R."/>
            <person name="Beermann A."/>
            <person name="Berns N."/>
            <person name="Bolognesi R."/>
            <person name="Bonneton F."/>
            <person name="Bopp D."/>
            <person name="Brown S.J."/>
            <person name="Bucher G."/>
            <person name="Butts T."/>
            <person name="Chaumot A."/>
            <person name="Denell R.E."/>
            <person name="Ferrier D.E."/>
            <person name="Friedrich M."/>
            <person name="Gordon C.M."/>
            <person name="Jindra M."/>
            <person name="Klingler M."/>
            <person name="Lan Q."/>
            <person name="Lattorff H.M."/>
            <person name="Laudet V."/>
            <person name="von Levetsow C."/>
            <person name="Liu Z."/>
            <person name="Lutz R."/>
            <person name="Lynch J.A."/>
            <person name="da Fonseca R.N."/>
            <person name="Posnien N."/>
            <person name="Reuter R."/>
            <person name="Roth S."/>
            <person name="Savard J."/>
            <person name="Schinko J.B."/>
            <person name="Schmitt C."/>
            <person name="Schoppmeier M."/>
            <person name="Schroder R."/>
            <person name="Shippy T.D."/>
            <person name="Simonnet F."/>
            <person name="Marques-Souza H."/>
            <person name="Tautz D."/>
            <person name="Tomoyasu Y."/>
            <person name="Trauner J."/>
            <person name="Van der Zee M."/>
            <person name="Vervoort M."/>
            <person name="Wittkopp N."/>
            <person name="Wimmer E.A."/>
            <person name="Yang X."/>
            <person name="Jones A.K."/>
            <person name="Sattelle D.B."/>
            <person name="Ebert P.R."/>
            <person name="Nelson D."/>
            <person name="Scott J.G."/>
            <person name="Beeman R.W."/>
            <person name="Muthukrishnan S."/>
            <person name="Kramer K.J."/>
            <person name="Arakane Y."/>
            <person name="Beeman R.W."/>
            <person name="Zhu Q."/>
            <person name="Hogenkamp D."/>
            <person name="Dixit R."/>
            <person name="Oppert B."/>
            <person name="Jiang H."/>
            <person name="Zou Z."/>
            <person name="Marshall J."/>
            <person name="Elpidina E."/>
            <person name="Vinokurov K."/>
            <person name="Oppert C."/>
            <person name="Zou Z."/>
            <person name="Evans J."/>
            <person name="Lu Z."/>
            <person name="Zhao P."/>
            <person name="Sumathipala N."/>
            <person name="Altincicek B."/>
            <person name="Vilcinskas A."/>
            <person name="Williams M."/>
            <person name="Hultmark D."/>
            <person name="Hetru C."/>
            <person name="Jiang H."/>
            <person name="Grimmelikhuijzen C.J."/>
            <person name="Hauser F."/>
            <person name="Cazzamali G."/>
            <person name="Williamson M."/>
            <person name="Park Y."/>
            <person name="Li B."/>
            <person name="Tanaka Y."/>
            <person name="Predel R."/>
            <person name="Neupert S."/>
            <person name="Schachtner J."/>
            <person name="Verleyen P."/>
            <person name="Raible F."/>
            <person name="Bork P."/>
            <person name="Friedrich M."/>
            <person name="Walden K.K."/>
            <person name="Robertson H.M."/>
            <person name="Angeli S."/>
            <person name="Foret S."/>
            <person name="Bucher G."/>
            <person name="Schuetz S."/>
            <person name="Maleszka R."/>
            <person name="Wimmer E.A."/>
            <person name="Beeman R.W."/>
            <person name="Lorenzen M."/>
            <person name="Tomoyasu Y."/>
            <person name="Miller S.C."/>
            <person name="Grossmann D."/>
            <person name="Bucher G."/>
        </authorList>
    </citation>
    <scope>NUCLEOTIDE SEQUENCE [LARGE SCALE GENOMIC DNA]</scope>
    <source>
        <strain evidence="2 3">Georgia GA2</strain>
    </source>
</reference>
<evidence type="ECO:0000313" key="3">
    <source>
        <dbReference type="Proteomes" id="UP000007266"/>
    </source>
</evidence>
<dbReference type="Pfam" id="PF16087">
    <property type="entry name" value="DUF4817"/>
    <property type="match status" value="1"/>
</dbReference>
<protein>
    <recommendedName>
        <fullName evidence="1">DUF4817 domain-containing protein</fullName>
    </recommendedName>
</protein>
<proteinExistence type="predicted"/>
<dbReference type="PANTHER" id="PTHR47326">
    <property type="entry name" value="TRANSPOSABLE ELEMENT TC3 TRANSPOSASE-LIKE PROTEIN"/>
    <property type="match status" value="1"/>
</dbReference>
<sequence>MFRMNDSSGSSGSSAEYEGFEDASSTISFMENMYTFFQLHNVSSRSQYIRSLDSHIAPYVNVSDERLQWLKETFTKYIDEVQIVSANVGLQGFSKETAHALQFTAIRECRKNAVAAVNLYAQRYPGRRTPTDKIFKRLEMCLRFNWPSDKRRGVRRATDIDHEMEVLEMVTENPHVGQKTIARQVGINIHNNHYWATENSRV</sequence>
<dbReference type="EMBL" id="KQ971309">
    <property type="protein sequence ID" value="EEZ99107.1"/>
    <property type="molecule type" value="Genomic_DNA"/>
</dbReference>
<name>D6WBY4_TRICA</name>
<feature type="domain" description="DUF4817" evidence="1">
    <location>
        <begin position="108"/>
        <end position="138"/>
    </location>
</feature>
<dbReference type="Proteomes" id="UP000007266">
    <property type="component" value="Linkage group 2"/>
</dbReference>
<evidence type="ECO:0000259" key="1">
    <source>
        <dbReference type="Pfam" id="PF16087"/>
    </source>
</evidence>
<evidence type="ECO:0000313" key="2">
    <source>
        <dbReference type="EMBL" id="EEZ99107.1"/>
    </source>
</evidence>
<dbReference type="PANTHER" id="PTHR47326:SF1">
    <property type="entry name" value="HTH PSQ-TYPE DOMAIN-CONTAINING PROTEIN"/>
    <property type="match status" value="1"/>
</dbReference>
<reference evidence="2 3" key="2">
    <citation type="journal article" date="2010" name="Nucleic Acids Res.">
        <title>BeetleBase in 2010: revisions to provide comprehensive genomic information for Tribolium castaneum.</title>
        <authorList>
            <person name="Kim H.S."/>
            <person name="Murphy T."/>
            <person name="Xia J."/>
            <person name="Caragea D."/>
            <person name="Park Y."/>
            <person name="Beeman R.W."/>
            <person name="Lorenzen M.D."/>
            <person name="Butcher S."/>
            <person name="Manak J.R."/>
            <person name="Brown S.J."/>
        </authorList>
    </citation>
    <scope>GENOME REANNOTATION</scope>
    <source>
        <strain evidence="2 3">Georgia GA2</strain>
    </source>
</reference>
<keyword evidence="3" id="KW-1185">Reference proteome</keyword>
<accession>D6WBY4</accession>
<dbReference type="AlphaFoldDB" id="D6WBY4"/>
<organism evidence="2 3">
    <name type="scientific">Tribolium castaneum</name>
    <name type="common">Red flour beetle</name>
    <dbReference type="NCBI Taxonomy" id="7070"/>
    <lineage>
        <taxon>Eukaryota</taxon>
        <taxon>Metazoa</taxon>
        <taxon>Ecdysozoa</taxon>
        <taxon>Arthropoda</taxon>
        <taxon>Hexapoda</taxon>
        <taxon>Insecta</taxon>
        <taxon>Pterygota</taxon>
        <taxon>Neoptera</taxon>
        <taxon>Endopterygota</taxon>
        <taxon>Coleoptera</taxon>
        <taxon>Polyphaga</taxon>
        <taxon>Cucujiformia</taxon>
        <taxon>Tenebrionidae</taxon>
        <taxon>Tenebrionidae incertae sedis</taxon>
        <taxon>Tribolium</taxon>
    </lineage>
</organism>
<dbReference type="PhylomeDB" id="D6WBY4"/>